<dbReference type="GO" id="GO:0005524">
    <property type="term" value="F:ATP binding"/>
    <property type="evidence" value="ECO:0007669"/>
    <property type="project" value="UniProtKB-KW"/>
</dbReference>
<evidence type="ECO:0000256" key="4">
    <source>
        <dbReference type="ARBA" id="ARBA00041448"/>
    </source>
</evidence>
<dbReference type="GO" id="GO:0070740">
    <property type="term" value="F:tubulin-glutamic acid ligase activity"/>
    <property type="evidence" value="ECO:0007669"/>
    <property type="project" value="TreeGrafter"/>
</dbReference>
<dbReference type="AlphaFoldDB" id="A0A250WSC1"/>
<sequence>MHVTKSYTESICDGIHCGVVATAKNASSSQQSINFTPLAISHLKGVKNECKHMSLLPYHRFPPSWSNHLLPLCPVPLLTLCRVPSARASGVDVPFKFRFWIDYQVLSSPASAELIERALLLAGGRKTGGPPKLDAVTAAKVKLKDYGYMHMDAWDLLWTITAKAMLAAEILRPGQMVSIVPGFLSITRKTSLVRSLRSVYGDEVAFSIVPRTFKLPDELDEWEMWIHRHRHDKDSGLWMLKNNKQRGTGLRLVKTDEAFEACFETTSRPGLEGMVLYRWYLAQQYIKDPLLIDGLKSGLRVWVFVPDTKPLRVYLHCNGLVLFSHDRYDAADTNCEAGSLPAGHITNYAQNENGRVWNLHQLRAHLGGKAFAKVWAQVERSVAQTFVAALPRCKEVQAEMALPARSCFQFFGLDFLIDSSLTPCHALTSSLTPP</sequence>
<evidence type="ECO:0000256" key="1">
    <source>
        <dbReference type="ARBA" id="ARBA00022598"/>
    </source>
</evidence>
<organism evidence="6 7">
    <name type="scientific">Chlamydomonas eustigma</name>
    <dbReference type="NCBI Taxonomy" id="1157962"/>
    <lineage>
        <taxon>Eukaryota</taxon>
        <taxon>Viridiplantae</taxon>
        <taxon>Chlorophyta</taxon>
        <taxon>core chlorophytes</taxon>
        <taxon>Chlorophyceae</taxon>
        <taxon>CS clade</taxon>
        <taxon>Chlamydomonadales</taxon>
        <taxon>Chlamydomonadaceae</taxon>
        <taxon>Chlamydomonas</taxon>
    </lineage>
</organism>
<dbReference type="OrthoDB" id="202825at2759"/>
<dbReference type="STRING" id="1157962.A0A250WSC1"/>
<keyword evidence="2" id="KW-0547">Nucleotide-binding</keyword>
<dbReference type="PANTHER" id="PTHR12241:SF145">
    <property type="entry name" value="TUBULIN POLYGLUTAMYLASE TTLL5"/>
    <property type="match status" value="1"/>
</dbReference>
<dbReference type="Pfam" id="PF03133">
    <property type="entry name" value="TTL"/>
    <property type="match status" value="1"/>
</dbReference>
<gene>
    <name evidence="6" type="ORF">CEUSTIGMA_g1177.t1</name>
</gene>
<keyword evidence="3" id="KW-0067">ATP-binding</keyword>
<keyword evidence="7" id="KW-1185">Reference proteome</keyword>
<dbReference type="GO" id="GO:0015631">
    <property type="term" value="F:tubulin binding"/>
    <property type="evidence" value="ECO:0007669"/>
    <property type="project" value="TreeGrafter"/>
</dbReference>
<dbReference type="EMBL" id="BEGY01000004">
    <property type="protein sequence ID" value="GAX73724.1"/>
    <property type="molecule type" value="Genomic_DNA"/>
</dbReference>
<evidence type="ECO:0000256" key="3">
    <source>
        <dbReference type="ARBA" id="ARBA00022840"/>
    </source>
</evidence>
<protein>
    <recommendedName>
        <fullName evidence="4">Tubulin--tyrosine ligase-like protein 5</fullName>
    </recommendedName>
</protein>
<dbReference type="Proteomes" id="UP000232323">
    <property type="component" value="Unassembled WGS sequence"/>
</dbReference>
<accession>A0A250WSC1</accession>
<dbReference type="Gene3D" id="3.30.470.20">
    <property type="entry name" value="ATP-grasp fold, B domain"/>
    <property type="match status" value="1"/>
</dbReference>
<dbReference type="PANTHER" id="PTHR12241">
    <property type="entry name" value="TUBULIN POLYGLUTAMYLASE"/>
    <property type="match status" value="1"/>
</dbReference>
<comment type="catalytic activity">
    <reaction evidence="5">
        <text>L-glutamyl-[protein] + L-glutamate + ATP = gamma-L-glutamyl-L-glutamyl-[protein] + ADP + phosphate + H(+)</text>
        <dbReference type="Rhea" id="RHEA:60144"/>
        <dbReference type="Rhea" id="RHEA-COMP:10208"/>
        <dbReference type="Rhea" id="RHEA-COMP:15517"/>
        <dbReference type="ChEBI" id="CHEBI:15378"/>
        <dbReference type="ChEBI" id="CHEBI:29973"/>
        <dbReference type="ChEBI" id="CHEBI:29985"/>
        <dbReference type="ChEBI" id="CHEBI:30616"/>
        <dbReference type="ChEBI" id="CHEBI:43474"/>
        <dbReference type="ChEBI" id="CHEBI:143622"/>
        <dbReference type="ChEBI" id="CHEBI:456216"/>
    </reaction>
    <physiologicalReaction direction="left-to-right" evidence="5">
        <dbReference type="Rhea" id="RHEA:60145"/>
    </physiologicalReaction>
</comment>
<evidence type="ECO:0000256" key="5">
    <source>
        <dbReference type="ARBA" id="ARBA00049274"/>
    </source>
</evidence>
<dbReference type="GO" id="GO:0000226">
    <property type="term" value="P:microtubule cytoskeleton organization"/>
    <property type="evidence" value="ECO:0007669"/>
    <property type="project" value="TreeGrafter"/>
</dbReference>
<reference evidence="6 7" key="1">
    <citation type="submission" date="2017-08" db="EMBL/GenBank/DDBJ databases">
        <title>Acidophilic green algal genome provides insights into adaptation to an acidic environment.</title>
        <authorList>
            <person name="Hirooka S."/>
            <person name="Hirose Y."/>
            <person name="Kanesaki Y."/>
            <person name="Higuchi S."/>
            <person name="Fujiwara T."/>
            <person name="Onuma R."/>
            <person name="Era A."/>
            <person name="Ohbayashi R."/>
            <person name="Uzuka A."/>
            <person name="Nozaki H."/>
            <person name="Yoshikawa H."/>
            <person name="Miyagishima S.Y."/>
        </authorList>
    </citation>
    <scope>NUCLEOTIDE SEQUENCE [LARGE SCALE GENOMIC DNA]</scope>
    <source>
        <strain evidence="6 7">NIES-2499</strain>
    </source>
</reference>
<dbReference type="GO" id="GO:0036064">
    <property type="term" value="C:ciliary basal body"/>
    <property type="evidence" value="ECO:0007669"/>
    <property type="project" value="TreeGrafter"/>
</dbReference>
<evidence type="ECO:0000313" key="6">
    <source>
        <dbReference type="EMBL" id="GAX73724.1"/>
    </source>
</evidence>
<proteinExistence type="predicted"/>
<evidence type="ECO:0000256" key="2">
    <source>
        <dbReference type="ARBA" id="ARBA00022741"/>
    </source>
</evidence>
<dbReference type="InterPro" id="IPR004344">
    <property type="entry name" value="TTL/TTLL_fam"/>
</dbReference>
<evidence type="ECO:0000313" key="7">
    <source>
        <dbReference type="Proteomes" id="UP000232323"/>
    </source>
</evidence>
<dbReference type="PROSITE" id="PS51221">
    <property type="entry name" value="TTL"/>
    <property type="match status" value="1"/>
</dbReference>
<keyword evidence="1" id="KW-0436">Ligase</keyword>
<name>A0A250WSC1_9CHLO</name>
<comment type="caution">
    <text evidence="6">The sequence shown here is derived from an EMBL/GenBank/DDBJ whole genome shotgun (WGS) entry which is preliminary data.</text>
</comment>